<dbReference type="PANTHER" id="PTHR30546:SF23">
    <property type="entry name" value="FLAVOPROTEIN-LIKE PROTEIN YCP4-RELATED"/>
    <property type="match status" value="1"/>
</dbReference>
<dbReference type="PANTHER" id="PTHR30546">
    <property type="entry name" value="FLAVODOXIN-RELATED PROTEIN WRBA-RELATED"/>
    <property type="match status" value="1"/>
</dbReference>
<dbReference type="InterPro" id="IPR005025">
    <property type="entry name" value="FMN_Rdtase-like_dom"/>
</dbReference>
<dbReference type="GO" id="GO:0003955">
    <property type="term" value="F:NAD(P)H dehydrogenase (quinone) activity"/>
    <property type="evidence" value="ECO:0007669"/>
    <property type="project" value="InterPro"/>
</dbReference>
<dbReference type="InterPro" id="IPR010089">
    <property type="entry name" value="Flavoprotein_WrbA-like"/>
</dbReference>
<dbReference type="Proteomes" id="UP000268093">
    <property type="component" value="Unassembled WGS sequence"/>
</dbReference>
<dbReference type="Gene3D" id="3.40.50.360">
    <property type="match status" value="1"/>
</dbReference>
<name>A0A433CW14_9FUNG</name>
<accession>A0A433CW14</accession>
<dbReference type="GO" id="GO:0016020">
    <property type="term" value="C:membrane"/>
    <property type="evidence" value="ECO:0007669"/>
    <property type="project" value="TreeGrafter"/>
</dbReference>
<dbReference type="OrthoDB" id="504689at2759"/>
<dbReference type="NCBIfam" id="NF002999">
    <property type="entry name" value="PRK03767.1"/>
    <property type="match status" value="1"/>
</dbReference>
<protein>
    <submittedName>
        <fullName evidence="1">NAD(P)H:quinone oxidoreductase, type IV</fullName>
    </submittedName>
</protein>
<evidence type="ECO:0000313" key="2">
    <source>
        <dbReference type="Proteomes" id="UP000268093"/>
    </source>
</evidence>
<dbReference type="PROSITE" id="PS50902">
    <property type="entry name" value="FLAVODOXIN_LIKE"/>
    <property type="match status" value="1"/>
</dbReference>
<dbReference type="SUPFAM" id="SSF52218">
    <property type="entry name" value="Flavoproteins"/>
    <property type="match status" value="1"/>
</dbReference>
<comment type="caution">
    <text evidence="1">The sequence shown here is derived from an EMBL/GenBank/DDBJ whole genome shotgun (WGS) entry which is preliminary data.</text>
</comment>
<sequence>MAKVYIVIYTTYSHIYKMALEVQKGLEASGAEAKIYQVPETLSEEVLAKMYAPPKPNVPIITAAELEEADGFIFGFGTRFGQMPAQFKAFLDSTGGLWAKGGLAGKFAGIFTSTASQHGGQETTIFTTIPYLAHHGIIYVPLGYANPNLFDVSAVNGGSPYGAGCIAGGDGSRQPSESELAVAKTQGENFGKLVKTYVAGKQQ</sequence>
<dbReference type="Pfam" id="PF03358">
    <property type="entry name" value="FMN_red"/>
    <property type="match status" value="1"/>
</dbReference>
<dbReference type="NCBIfam" id="TIGR01755">
    <property type="entry name" value="flav_wrbA"/>
    <property type="match status" value="1"/>
</dbReference>
<keyword evidence="2" id="KW-1185">Reference proteome</keyword>
<dbReference type="InterPro" id="IPR029039">
    <property type="entry name" value="Flavoprotein-like_sf"/>
</dbReference>
<evidence type="ECO:0000313" key="1">
    <source>
        <dbReference type="EMBL" id="RUP42831.1"/>
    </source>
</evidence>
<dbReference type="InterPro" id="IPR008254">
    <property type="entry name" value="Flavodoxin/NO_synth"/>
</dbReference>
<dbReference type="EMBL" id="RBNI01012338">
    <property type="protein sequence ID" value="RUP42831.1"/>
    <property type="molecule type" value="Genomic_DNA"/>
</dbReference>
<reference evidence="1 2" key="1">
    <citation type="journal article" date="2018" name="New Phytol.">
        <title>Phylogenomics of Endogonaceae and evolution of mycorrhizas within Mucoromycota.</title>
        <authorList>
            <person name="Chang Y."/>
            <person name="Desiro A."/>
            <person name="Na H."/>
            <person name="Sandor L."/>
            <person name="Lipzen A."/>
            <person name="Clum A."/>
            <person name="Barry K."/>
            <person name="Grigoriev I.V."/>
            <person name="Martin F.M."/>
            <person name="Stajich J.E."/>
            <person name="Smith M.E."/>
            <person name="Bonito G."/>
            <person name="Spatafora J.W."/>
        </authorList>
    </citation>
    <scope>NUCLEOTIDE SEQUENCE [LARGE SCALE GENOMIC DNA]</scope>
    <source>
        <strain evidence="1 2">GMNB39</strain>
    </source>
</reference>
<dbReference type="GO" id="GO:0010181">
    <property type="term" value="F:FMN binding"/>
    <property type="evidence" value="ECO:0007669"/>
    <property type="project" value="InterPro"/>
</dbReference>
<proteinExistence type="predicted"/>
<organism evidence="1 2">
    <name type="scientific">Jimgerdemannia flammicorona</name>
    <dbReference type="NCBI Taxonomy" id="994334"/>
    <lineage>
        <taxon>Eukaryota</taxon>
        <taxon>Fungi</taxon>
        <taxon>Fungi incertae sedis</taxon>
        <taxon>Mucoromycota</taxon>
        <taxon>Mucoromycotina</taxon>
        <taxon>Endogonomycetes</taxon>
        <taxon>Endogonales</taxon>
        <taxon>Endogonaceae</taxon>
        <taxon>Jimgerdemannia</taxon>
    </lineage>
</organism>
<gene>
    <name evidence="1" type="ORF">BC936DRAFT_138021</name>
</gene>